<feature type="compositionally biased region" description="Low complexity" evidence="1">
    <location>
        <begin position="38"/>
        <end position="52"/>
    </location>
</feature>
<accession>A0A9P8PCR9</accession>
<feature type="compositionally biased region" description="Polar residues" evidence="1">
    <location>
        <begin position="60"/>
        <end position="74"/>
    </location>
</feature>
<gene>
    <name evidence="2" type="ORF">WICMUC_005044</name>
</gene>
<dbReference type="EMBL" id="JAEUBF010001336">
    <property type="protein sequence ID" value="KAH3669205.1"/>
    <property type="molecule type" value="Genomic_DNA"/>
</dbReference>
<evidence type="ECO:0000256" key="1">
    <source>
        <dbReference type="SAM" id="MobiDB-lite"/>
    </source>
</evidence>
<protein>
    <submittedName>
        <fullName evidence="2">Uncharacterized protein</fullName>
    </submittedName>
</protein>
<evidence type="ECO:0000313" key="3">
    <source>
        <dbReference type="Proteomes" id="UP000769528"/>
    </source>
</evidence>
<reference evidence="2" key="1">
    <citation type="journal article" date="2021" name="Open Biol.">
        <title>Shared evolutionary footprints suggest mitochondrial oxidative damage underlies multiple complex I losses in fungi.</title>
        <authorList>
            <person name="Schikora-Tamarit M.A."/>
            <person name="Marcet-Houben M."/>
            <person name="Nosek J."/>
            <person name="Gabaldon T."/>
        </authorList>
    </citation>
    <scope>NUCLEOTIDE SEQUENCE</scope>
    <source>
        <strain evidence="2">CBS6341</strain>
    </source>
</reference>
<proteinExistence type="predicted"/>
<organism evidence="2 3">
    <name type="scientific">Wickerhamomyces mucosus</name>
    <dbReference type="NCBI Taxonomy" id="1378264"/>
    <lineage>
        <taxon>Eukaryota</taxon>
        <taxon>Fungi</taxon>
        <taxon>Dikarya</taxon>
        <taxon>Ascomycota</taxon>
        <taxon>Saccharomycotina</taxon>
        <taxon>Saccharomycetes</taxon>
        <taxon>Phaffomycetales</taxon>
        <taxon>Wickerhamomycetaceae</taxon>
        <taxon>Wickerhamomyces</taxon>
    </lineage>
</organism>
<evidence type="ECO:0000313" key="2">
    <source>
        <dbReference type="EMBL" id="KAH3669205.1"/>
    </source>
</evidence>
<dbReference type="Proteomes" id="UP000769528">
    <property type="component" value="Unassembled WGS sequence"/>
</dbReference>
<dbReference type="AlphaFoldDB" id="A0A9P8PCR9"/>
<comment type="caution">
    <text evidence="2">The sequence shown here is derived from an EMBL/GenBank/DDBJ whole genome shotgun (WGS) entry which is preliminary data.</text>
</comment>
<feature type="region of interest" description="Disordered" evidence="1">
    <location>
        <begin position="36"/>
        <end position="81"/>
    </location>
</feature>
<reference evidence="2" key="2">
    <citation type="submission" date="2021-01" db="EMBL/GenBank/DDBJ databases">
        <authorList>
            <person name="Schikora-Tamarit M.A."/>
        </authorList>
    </citation>
    <scope>NUCLEOTIDE SEQUENCE</scope>
    <source>
        <strain evidence="2">CBS6341</strain>
    </source>
</reference>
<keyword evidence="3" id="KW-1185">Reference proteome</keyword>
<name>A0A9P8PCR9_9ASCO</name>
<sequence>MIVYVEAVTVPSKAAKKTFNNRDVSILKRFLTSRIEKSASSSSLIVGSKGSNSGFGDKSWISSDAKSSNDSAESLLSLDID</sequence>